<evidence type="ECO:0000256" key="21">
    <source>
        <dbReference type="SAM" id="Phobius"/>
    </source>
</evidence>
<feature type="coiled-coil region" evidence="19">
    <location>
        <begin position="249"/>
        <end position="297"/>
    </location>
</feature>
<evidence type="ECO:0000256" key="11">
    <source>
        <dbReference type="ARBA" id="ARBA00022958"/>
    </source>
</evidence>
<feature type="region of interest" description="Disordered" evidence="20">
    <location>
        <begin position="1157"/>
        <end position="1180"/>
    </location>
</feature>
<feature type="transmembrane region" description="Helical" evidence="21">
    <location>
        <begin position="843"/>
        <end position="862"/>
    </location>
</feature>
<dbReference type="GO" id="GO:1900140">
    <property type="term" value="P:regulation of seedling development"/>
    <property type="evidence" value="ECO:0007669"/>
    <property type="project" value="UniProtKB-ARBA"/>
</dbReference>
<dbReference type="FunFam" id="1.20.1530.20:FF:000007">
    <property type="entry name" value="K(+) efflux antiporter 2 chloroplastic"/>
    <property type="match status" value="1"/>
</dbReference>
<dbReference type="AlphaFoldDB" id="A0A2U1Q0M6"/>
<evidence type="ECO:0000313" key="23">
    <source>
        <dbReference type="EMBL" id="PWA91556.1"/>
    </source>
</evidence>
<dbReference type="GO" id="GO:2000377">
    <property type="term" value="P:regulation of reactive oxygen species metabolic process"/>
    <property type="evidence" value="ECO:0007669"/>
    <property type="project" value="UniProtKB-ARBA"/>
</dbReference>
<dbReference type="GO" id="GO:0009744">
    <property type="term" value="P:response to sucrose"/>
    <property type="evidence" value="ECO:0007669"/>
    <property type="project" value="UniProtKB-ARBA"/>
</dbReference>
<dbReference type="InterPro" id="IPR003148">
    <property type="entry name" value="RCK_N"/>
</dbReference>
<keyword evidence="16 21" id="KW-0472">Membrane</keyword>
<dbReference type="InterPro" id="IPR036291">
    <property type="entry name" value="NAD(P)-bd_dom_sf"/>
</dbReference>
<dbReference type="GO" id="GO:0080022">
    <property type="term" value="P:primary root development"/>
    <property type="evidence" value="ECO:0007669"/>
    <property type="project" value="UniProtKB-ARBA"/>
</dbReference>
<comment type="subcellular location">
    <subcellularLocation>
        <location evidence="1">Plastid</location>
        <location evidence="1">Chloroplast inner membrane</location>
        <topology evidence="1">Multi-pass membrane protein</topology>
    </subcellularLocation>
</comment>
<evidence type="ECO:0000256" key="13">
    <source>
        <dbReference type="ARBA" id="ARBA00022990"/>
    </source>
</evidence>
<keyword evidence="10" id="KW-0809">Transit peptide</keyword>
<dbReference type="GO" id="GO:2000070">
    <property type="term" value="P:regulation of response to water deprivation"/>
    <property type="evidence" value="ECO:0007669"/>
    <property type="project" value="UniProtKB-ARBA"/>
</dbReference>
<feature type="transmembrane region" description="Helical" evidence="21">
    <location>
        <begin position="602"/>
        <end position="620"/>
    </location>
</feature>
<feature type="compositionally biased region" description="Basic and acidic residues" evidence="20">
    <location>
        <begin position="100"/>
        <end position="109"/>
    </location>
</feature>
<keyword evidence="12 21" id="KW-1133">Transmembrane helix</keyword>
<dbReference type="STRING" id="35608.A0A2U1Q0M6"/>
<keyword evidence="5" id="KW-0633">Potassium transport</keyword>
<dbReference type="PANTHER" id="PTHR46157:SF10">
    <property type="entry name" value="K+ EFFLUX ANTIPORTER 1-RELATED"/>
    <property type="match status" value="1"/>
</dbReference>
<feature type="transmembrane region" description="Helical" evidence="21">
    <location>
        <begin position="656"/>
        <end position="679"/>
    </location>
</feature>
<feature type="transmembrane region" description="Helical" evidence="21">
    <location>
        <begin position="902"/>
        <end position="922"/>
    </location>
</feature>
<keyword evidence="9" id="KW-1001">Plastid inner membrane</keyword>
<comment type="caution">
    <text evidence="23">The sequence shown here is derived from an EMBL/GenBank/DDBJ whole genome shotgun (WGS) entry which is preliminary data.</text>
</comment>
<evidence type="ECO:0000256" key="14">
    <source>
        <dbReference type="ARBA" id="ARBA00023054"/>
    </source>
</evidence>
<keyword evidence="2" id="KW-0813">Transport</keyword>
<dbReference type="Pfam" id="PF00999">
    <property type="entry name" value="Na_H_Exchanger"/>
    <property type="match status" value="1"/>
</dbReference>
<evidence type="ECO:0000256" key="8">
    <source>
        <dbReference type="ARBA" id="ARBA00022692"/>
    </source>
</evidence>
<evidence type="ECO:0000256" key="10">
    <source>
        <dbReference type="ARBA" id="ARBA00022946"/>
    </source>
</evidence>
<evidence type="ECO:0000256" key="3">
    <source>
        <dbReference type="ARBA" id="ARBA00022449"/>
    </source>
</evidence>
<dbReference type="GO" id="GO:0010109">
    <property type="term" value="P:regulation of photosynthesis"/>
    <property type="evidence" value="ECO:0007669"/>
    <property type="project" value="UniProtKB-ARBA"/>
</dbReference>
<dbReference type="GO" id="GO:2001057">
    <property type="term" value="P:reactive nitrogen species metabolic process"/>
    <property type="evidence" value="ECO:0007669"/>
    <property type="project" value="UniProtKB-ARBA"/>
</dbReference>
<keyword evidence="6" id="KW-0934">Plastid</keyword>
<protein>
    <submittedName>
        <fullName evidence="23">Glutathione-regulated potassium-efflux system protein KefB</fullName>
    </submittedName>
</protein>
<keyword evidence="15" id="KW-0406">Ion transport</keyword>
<dbReference type="PROSITE" id="PS51201">
    <property type="entry name" value="RCK_N"/>
    <property type="match status" value="1"/>
</dbReference>
<evidence type="ECO:0000256" key="19">
    <source>
        <dbReference type="SAM" id="Coils"/>
    </source>
</evidence>
<gene>
    <name evidence="23" type="ORF">CTI12_AA087830</name>
</gene>
<feature type="region of interest" description="Disordered" evidence="20">
    <location>
        <begin position="405"/>
        <end position="457"/>
    </location>
</feature>
<feature type="transmembrane region" description="Helical" evidence="21">
    <location>
        <begin position="685"/>
        <end position="706"/>
    </location>
</feature>
<sequence>MSISCSFQIRSCQGTSYGTFEQLNLPSSFGYNFLSNSRFVSKNAYRKKLITSSIHGISSNKTGYSRPRYSVCIRKTSRGGKCKTACQGNDSIPFLNGNGRDVESMKAQDGEDSEEEVSHSPEKKNDSKDKGEEAEPEAPTLDELKQLLQKARKELEIAQLNSTMFEDKAQRISEAAIASKDEALKAWDNVNLALIAIEEIVKEEDPTKELIQRAKMALSLAEARHQVALDSLEVAKERNGDLLKEEETLLSAQKDMNECRMNLENCEKALSRLQDKKEELQREVVALNELAEKAQTDSLKADEDVANIMLLAEEAVAFELEAMKRVSDAEIALQKAEKTLAKSIVDSSEITTSQSVASSSSDGDPVGDEKTTESKSFEIINEGDTVVATEGNLIEPIKDIELNLQDESKISDDSDKENEQTTKDTESDNEKTKNGVQTKKTETQKEFTKDSSQVNSPKASLKKSSRFFSASFFSLDDDTEFTPAAAFQELSEFARQNLTKLLVGSLLVGASFAFYAKREGRTGKLFQPPNITSTSIEEVSSSAEPLVRQIQRLPEKVTKLIEMLPHQEINEEEASLFDMLWLLLGSVIFVPIFQKLPGGSPVLGYLTAGILIGPYGLSIIRNVHATKAIAEFGVVFLLFNIGLELSVERLSNMKKYVFGLGSAQVLVTAVVIGLGVHFVCGQLGPAAIVIGNGLALSSTAVVLQVLQERGESTSRHGRATFSVLLFQDLAVVVLLILIPLISPNSSKGGIGFFAIAEALGLAAVKAVVAISAIIAGGRLLLRPIYKQIAEMQNAEIFSANTLLVILGTSLLTARAGLSMALGAFLAGLLLAETEFSLQVESDIAPYRGLLLGLFFMTVGMSIDPKLLVSNFPVIMGSLALLIVGKTIMVVAVGRLFGVSIISAIRVGLLLAPGGEFAFVAFGEAVNQGIMTPQLSSLLFLVVGISMALTPWLAAGGQLIASRFEQHDVRSLLPDESETDDLRDHIIICGFGRVGQIIAQLLSESLIPFVALDVRSERVAVGRALDLPVYFGDAGSREVLHKIGAHRACAAAITLDSPGANYRTVWALSKYFPNVKTFVRAHDVDHGLNLEKAGATAVVPETLEPSLQLASAVLAQAKLPMSEIAAAINEFRSRHLSELTELSEASGSSLGYGFSRMASKSKPASDSSSDDNQISEGTLII</sequence>
<evidence type="ECO:0000256" key="4">
    <source>
        <dbReference type="ARBA" id="ARBA00022528"/>
    </source>
</evidence>
<keyword evidence="7" id="KW-0938">Abscisic acid signaling pathway</keyword>
<dbReference type="GO" id="GO:0009706">
    <property type="term" value="C:chloroplast inner membrane"/>
    <property type="evidence" value="ECO:0007669"/>
    <property type="project" value="UniProtKB-SubCell"/>
</dbReference>
<feature type="compositionally biased region" description="Polar residues" evidence="20">
    <location>
        <begin position="1171"/>
        <end position="1180"/>
    </location>
</feature>
<dbReference type="InterPro" id="IPR006153">
    <property type="entry name" value="Cation/H_exchanger_TM"/>
</dbReference>
<feature type="compositionally biased region" description="Low complexity" evidence="20">
    <location>
        <begin position="1157"/>
        <end position="1170"/>
    </location>
</feature>
<evidence type="ECO:0000256" key="9">
    <source>
        <dbReference type="ARBA" id="ARBA00022780"/>
    </source>
</evidence>
<reference evidence="23 24" key="1">
    <citation type="journal article" date="2018" name="Mol. Plant">
        <title>The genome of Artemisia annua provides insight into the evolution of Asteraceae family and artemisinin biosynthesis.</title>
        <authorList>
            <person name="Shen Q."/>
            <person name="Zhang L."/>
            <person name="Liao Z."/>
            <person name="Wang S."/>
            <person name="Yan T."/>
            <person name="Shi P."/>
            <person name="Liu M."/>
            <person name="Fu X."/>
            <person name="Pan Q."/>
            <person name="Wang Y."/>
            <person name="Lv Z."/>
            <person name="Lu X."/>
            <person name="Zhang F."/>
            <person name="Jiang W."/>
            <person name="Ma Y."/>
            <person name="Chen M."/>
            <person name="Hao X."/>
            <person name="Li L."/>
            <person name="Tang Y."/>
            <person name="Lv G."/>
            <person name="Zhou Y."/>
            <person name="Sun X."/>
            <person name="Brodelius P.E."/>
            <person name="Rose J.K.C."/>
            <person name="Tang K."/>
        </authorList>
    </citation>
    <scope>NUCLEOTIDE SEQUENCE [LARGE SCALE GENOMIC DNA]</scope>
    <source>
        <strain evidence="24">cv. Huhao1</strain>
        <tissue evidence="23">Leaf</tissue>
    </source>
</reference>
<dbReference type="PANTHER" id="PTHR46157">
    <property type="entry name" value="K(+) EFFLUX ANTIPORTER 3, CHLOROPLASTIC"/>
    <property type="match status" value="1"/>
</dbReference>
<feature type="transmembrane region" description="Helical" evidence="21">
    <location>
        <begin position="802"/>
        <end position="831"/>
    </location>
</feature>
<dbReference type="GO" id="GO:0006885">
    <property type="term" value="P:regulation of pH"/>
    <property type="evidence" value="ECO:0007669"/>
    <property type="project" value="UniProtKB-ARBA"/>
</dbReference>
<dbReference type="SUPFAM" id="SSF51735">
    <property type="entry name" value="NAD(P)-binding Rossmann-fold domains"/>
    <property type="match status" value="1"/>
</dbReference>
<dbReference type="GO" id="GO:0009646">
    <property type="term" value="P:response to absence of light"/>
    <property type="evidence" value="ECO:0007669"/>
    <property type="project" value="UniProtKB-ARBA"/>
</dbReference>
<feature type="compositionally biased region" description="Low complexity" evidence="20">
    <location>
        <begin position="347"/>
        <end position="361"/>
    </location>
</feature>
<name>A0A2U1Q0M6_ARTAN</name>
<dbReference type="GO" id="GO:0042794">
    <property type="term" value="P:plastid rRNA transcription"/>
    <property type="evidence" value="ECO:0007669"/>
    <property type="project" value="UniProtKB-ARBA"/>
</dbReference>
<evidence type="ECO:0000256" key="20">
    <source>
        <dbReference type="SAM" id="MobiDB-lite"/>
    </source>
</evidence>
<keyword evidence="4" id="KW-0150">Chloroplast</keyword>
<dbReference type="FunFam" id="3.40.50.720:FF:000134">
    <property type="entry name" value="K(+) efflux antiporter 2 chloroplastic"/>
    <property type="match status" value="1"/>
</dbReference>
<organism evidence="23 24">
    <name type="scientific">Artemisia annua</name>
    <name type="common">Sweet wormwood</name>
    <dbReference type="NCBI Taxonomy" id="35608"/>
    <lineage>
        <taxon>Eukaryota</taxon>
        <taxon>Viridiplantae</taxon>
        <taxon>Streptophyta</taxon>
        <taxon>Embryophyta</taxon>
        <taxon>Tracheophyta</taxon>
        <taxon>Spermatophyta</taxon>
        <taxon>Magnoliopsida</taxon>
        <taxon>eudicotyledons</taxon>
        <taxon>Gunneridae</taxon>
        <taxon>Pentapetalae</taxon>
        <taxon>asterids</taxon>
        <taxon>campanulids</taxon>
        <taxon>Asterales</taxon>
        <taxon>Asteraceae</taxon>
        <taxon>Asteroideae</taxon>
        <taxon>Anthemideae</taxon>
        <taxon>Artemisiinae</taxon>
        <taxon>Artemisia</taxon>
    </lineage>
</organism>
<dbReference type="Gene3D" id="3.40.50.720">
    <property type="entry name" value="NAD(P)-binding Rossmann-like Domain"/>
    <property type="match status" value="1"/>
</dbReference>
<feature type="domain" description="RCK N-terminal" evidence="22">
    <location>
        <begin position="982"/>
        <end position="1099"/>
    </location>
</feature>
<feature type="region of interest" description="Disordered" evidence="20">
    <location>
        <begin position="345"/>
        <end position="378"/>
    </location>
</feature>
<evidence type="ECO:0000256" key="15">
    <source>
        <dbReference type="ARBA" id="ARBA00023065"/>
    </source>
</evidence>
<dbReference type="GO" id="GO:0009738">
    <property type="term" value="P:abscisic acid-activated signaling pathway"/>
    <property type="evidence" value="ECO:0007669"/>
    <property type="project" value="UniProtKB-KW"/>
</dbReference>
<comment type="similarity">
    <text evidence="18">Belongs to the monovalent cation:proton antiporter 2 (CPA2) transporter (TC 2.A.37) family. KEA (TC 2.A.37.1) subfamily.</text>
</comment>
<dbReference type="GO" id="GO:0019722">
    <property type="term" value="P:calcium-mediated signaling"/>
    <property type="evidence" value="ECO:0007669"/>
    <property type="project" value="UniProtKB-ARBA"/>
</dbReference>
<feature type="transmembrane region" description="Helical" evidence="21">
    <location>
        <begin position="753"/>
        <end position="781"/>
    </location>
</feature>
<keyword evidence="3" id="KW-0050">Antiport</keyword>
<feature type="region of interest" description="Disordered" evidence="20">
    <location>
        <begin position="96"/>
        <end position="142"/>
    </location>
</feature>
<evidence type="ECO:0000256" key="12">
    <source>
        <dbReference type="ARBA" id="ARBA00022989"/>
    </source>
</evidence>
<proteinExistence type="inferred from homology"/>
<evidence type="ECO:0000256" key="18">
    <source>
        <dbReference type="ARBA" id="ARBA00061484"/>
    </source>
</evidence>
<evidence type="ECO:0000256" key="16">
    <source>
        <dbReference type="ARBA" id="ARBA00023136"/>
    </source>
</evidence>
<dbReference type="InterPro" id="IPR038770">
    <property type="entry name" value="Na+/solute_symporter_sf"/>
</dbReference>
<dbReference type="Pfam" id="PF02254">
    <property type="entry name" value="TrkA_N"/>
    <property type="match status" value="1"/>
</dbReference>
<evidence type="ECO:0000256" key="5">
    <source>
        <dbReference type="ARBA" id="ARBA00022538"/>
    </source>
</evidence>
<dbReference type="EMBL" id="PKPP01000535">
    <property type="protein sequence ID" value="PWA91556.1"/>
    <property type="molecule type" value="Genomic_DNA"/>
</dbReference>
<evidence type="ECO:0000256" key="6">
    <source>
        <dbReference type="ARBA" id="ARBA00022640"/>
    </source>
</evidence>
<evidence type="ECO:0000256" key="2">
    <source>
        <dbReference type="ARBA" id="ARBA00022448"/>
    </source>
</evidence>
<evidence type="ECO:0000256" key="7">
    <source>
        <dbReference type="ARBA" id="ARBA00022682"/>
    </source>
</evidence>
<accession>A0A2U1Q0M6</accession>
<dbReference type="Gene3D" id="1.20.1530.20">
    <property type="match status" value="1"/>
</dbReference>
<evidence type="ECO:0000256" key="17">
    <source>
        <dbReference type="ARBA" id="ARBA00047912"/>
    </source>
</evidence>
<feature type="compositionally biased region" description="Basic and acidic residues" evidence="20">
    <location>
        <begin position="116"/>
        <end position="133"/>
    </location>
</feature>
<dbReference type="InterPro" id="IPR004771">
    <property type="entry name" value="K/H_exchanger"/>
</dbReference>
<dbReference type="Proteomes" id="UP000245207">
    <property type="component" value="Unassembled WGS sequence"/>
</dbReference>
<dbReference type="NCBIfam" id="TIGR00932">
    <property type="entry name" value="2a37"/>
    <property type="match status" value="1"/>
</dbReference>
<keyword evidence="24" id="KW-1185">Reference proteome</keyword>
<feature type="compositionally biased region" description="Basic and acidic residues" evidence="20">
    <location>
        <begin position="405"/>
        <end position="449"/>
    </location>
</feature>
<feature type="compositionally biased region" description="Basic and acidic residues" evidence="20">
    <location>
        <begin position="367"/>
        <end position="376"/>
    </location>
</feature>
<dbReference type="OrthoDB" id="4834at2759"/>
<keyword evidence="11" id="KW-0630">Potassium</keyword>
<dbReference type="GO" id="GO:0015386">
    <property type="term" value="F:potassium:proton antiporter activity"/>
    <property type="evidence" value="ECO:0007669"/>
    <property type="project" value="TreeGrafter"/>
</dbReference>
<feature type="transmembrane region" description="Helical" evidence="21">
    <location>
        <begin position="718"/>
        <end position="741"/>
    </location>
</feature>
<keyword evidence="13" id="KW-0007">Acetylation</keyword>
<evidence type="ECO:0000313" key="24">
    <source>
        <dbReference type="Proteomes" id="UP000245207"/>
    </source>
</evidence>
<feature type="transmembrane region" description="Helical" evidence="21">
    <location>
        <begin position="934"/>
        <end position="953"/>
    </location>
</feature>
<comment type="catalytic activity">
    <reaction evidence="17">
        <text>K(+)(in) + H(+)(out) = K(+)(out) + H(+)(in)</text>
        <dbReference type="Rhea" id="RHEA:29467"/>
        <dbReference type="ChEBI" id="CHEBI:15378"/>
        <dbReference type="ChEBI" id="CHEBI:29103"/>
    </reaction>
</comment>
<evidence type="ECO:0000259" key="22">
    <source>
        <dbReference type="PROSITE" id="PS51201"/>
    </source>
</evidence>
<keyword evidence="8 21" id="KW-0812">Transmembrane</keyword>
<feature type="transmembrane region" description="Helical" evidence="21">
    <location>
        <begin position="874"/>
        <end position="896"/>
    </location>
</feature>
<dbReference type="GO" id="GO:1900069">
    <property type="term" value="P:regulation of cellular hyperosmotic salinity response"/>
    <property type="evidence" value="ECO:0007669"/>
    <property type="project" value="UniProtKB-ARBA"/>
</dbReference>
<evidence type="ECO:0000256" key="1">
    <source>
        <dbReference type="ARBA" id="ARBA00004478"/>
    </source>
</evidence>
<dbReference type="GO" id="GO:0140899">
    <property type="term" value="P:plastid gene expression"/>
    <property type="evidence" value="ECO:0007669"/>
    <property type="project" value="UniProtKB-ARBA"/>
</dbReference>
<keyword evidence="14 19" id="KW-0175">Coiled coil</keyword>